<evidence type="ECO:0000256" key="6">
    <source>
        <dbReference type="SAM" id="Phobius"/>
    </source>
</evidence>
<reference evidence="8 9" key="1">
    <citation type="journal article" date="2016" name="Nat. Commun.">
        <title>Thousands of microbial genomes shed light on interconnected biogeochemical processes in an aquifer system.</title>
        <authorList>
            <person name="Anantharaman K."/>
            <person name="Brown C.T."/>
            <person name="Hug L.A."/>
            <person name="Sharon I."/>
            <person name="Castelle C.J."/>
            <person name="Probst A.J."/>
            <person name="Thomas B.C."/>
            <person name="Singh A."/>
            <person name="Wilkins M.J."/>
            <person name="Karaoz U."/>
            <person name="Brodie E.L."/>
            <person name="Williams K.H."/>
            <person name="Hubbard S.S."/>
            <person name="Banfield J.F."/>
        </authorList>
    </citation>
    <scope>NUCLEOTIDE SEQUENCE [LARGE SCALE GENOMIC DNA]</scope>
</reference>
<gene>
    <name evidence="8" type="ORF">A3K42_00920</name>
</gene>
<sequence>MLELNKNSVNKKDYFNFFLLGIFSQTTLLIVFYAYKFSTVLDITLIGVLGAVLAMYAGHYFYKEKMDKRLTIGLIFALAGTIFVILEPLLSPTEGDTTIQRLIGNILGLIYNLTWVTYIVWAKMSMGTNSPTLKKALSFIHIKPMTKKYSPFLIVTLTLYVGLATMIPLAVMENLGFLGSIGGFRVLTIGLNGILGLLYMSVLSSITAYFLYQWGLERIQIADQALYNYLNPIFAAPFAYILLGELPTLNTLIGGFIIAVGIIIAEVRDS</sequence>
<feature type="transmembrane region" description="Helical" evidence="6">
    <location>
        <begin position="14"/>
        <end position="34"/>
    </location>
</feature>
<comment type="subcellular location">
    <subcellularLocation>
        <location evidence="1">Cell membrane</location>
        <topology evidence="1">Multi-pass membrane protein</topology>
    </subcellularLocation>
</comment>
<evidence type="ECO:0000256" key="3">
    <source>
        <dbReference type="ARBA" id="ARBA00022692"/>
    </source>
</evidence>
<comment type="caution">
    <text evidence="8">The sequence shown here is derived from an EMBL/GenBank/DDBJ whole genome shotgun (WGS) entry which is preliminary data.</text>
</comment>
<evidence type="ECO:0000256" key="5">
    <source>
        <dbReference type="ARBA" id="ARBA00023136"/>
    </source>
</evidence>
<keyword evidence="2" id="KW-1003">Cell membrane</keyword>
<feature type="transmembrane region" description="Helical" evidence="6">
    <location>
        <begin position="70"/>
        <end position="90"/>
    </location>
</feature>
<evidence type="ECO:0000259" key="7">
    <source>
        <dbReference type="Pfam" id="PF00892"/>
    </source>
</evidence>
<feature type="domain" description="EamA" evidence="7">
    <location>
        <begin position="136"/>
        <end position="264"/>
    </location>
</feature>
<proteinExistence type="predicted"/>
<evidence type="ECO:0000256" key="4">
    <source>
        <dbReference type="ARBA" id="ARBA00022989"/>
    </source>
</evidence>
<evidence type="ECO:0000256" key="2">
    <source>
        <dbReference type="ARBA" id="ARBA00022475"/>
    </source>
</evidence>
<feature type="transmembrane region" description="Helical" evidence="6">
    <location>
        <begin position="224"/>
        <end position="243"/>
    </location>
</feature>
<feature type="domain" description="EamA" evidence="7">
    <location>
        <begin position="6"/>
        <end position="85"/>
    </location>
</feature>
<dbReference type="Proteomes" id="UP000178270">
    <property type="component" value="Unassembled WGS sequence"/>
</dbReference>
<dbReference type="AlphaFoldDB" id="A0A1F4U154"/>
<keyword evidence="5 6" id="KW-0472">Membrane</keyword>
<feature type="transmembrane region" description="Helical" evidence="6">
    <location>
        <begin position="102"/>
        <end position="121"/>
    </location>
</feature>
<dbReference type="InterPro" id="IPR050638">
    <property type="entry name" value="AA-Vitamin_Transporters"/>
</dbReference>
<dbReference type="SUPFAM" id="SSF103481">
    <property type="entry name" value="Multidrug resistance efflux transporter EmrE"/>
    <property type="match status" value="2"/>
</dbReference>
<feature type="transmembrane region" description="Helical" evidence="6">
    <location>
        <begin position="249"/>
        <end position="267"/>
    </location>
</feature>
<keyword evidence="4 6" id="KW-1133">Transmembrane helix</keyword>
<accession>A0A1F4U154</accession>
<dbReference type="InterPro" id="IPR037185">
    <property type="entry name" value="EmrE-like"/>
</dbReference>
<feature type="transmembrane region" description="Helical" evidence="6">
    <location>
        <begin position="191"/>
        <end position="212"/>
    </location>
</feature>
<dbReference type="PANTHER" id="PTHR32322">
    <property type="entry name" value="INNER MEMBRANE TRANSPORTER"/>
    <property type="match status" value="1"/>
</dbReference>
<feature type="transmembrane region" description="Helical" evidence="6">
    <location>
        <begin position="40"/>
        <end position="58"/>
    </location>
</feature>
<keyword evidence="3 6" id="KW-0812">Transmembrane</keyword>
<dbReference type="GO" id="GO:0005886">
    <property type="term" value="C:plasma membrane"/>
    <property type="evidence" value="ECO:0007669"/>
    <property type="project" value="UniProtKB-SubCell"/>
</dbReference>
<dbReference type="PANTHER" id="PTHR32322:SF18">
    <property type="entry name" value="S-ADENOSYLMETHIONINE_S-ADENOSYLHOMOCYSTEINE TRANSPORTER"/>
    <property type="match status" value="1"/>
</dbReference>
<evidence type="ECO:0000313" key="9">
    <source>
        <dbReference type="Proteomes" id="UP000178270"/>
    </source>
</evidence>
<protein>
    <recommendedName>
        <fullName evidence="7">EamA domain-containing protein</fullName>
    </recommendedName>
</protein>
<evidence type="ECO:0000256" key="1">
    <source>
        <dbReference type="ARBA" id="ARBA00004651"/>
    </source>
</evidence>
<dbReference type="EMBL" id="MEUS01000021">
    <property type="protein sequence ID" value="OGC38705.1"/>
    <property type="molecule type" value="Genomic_DNA"/>
</dbReference>
<dbReference type="Pfam" id="PF00892">
    <property type="entry name" value="EamA"/>
    <property type="match status" value="2"/>
</dbReference>
<evidence type="ECO:0000313" key="8">
    <source>
        <dbReference type="EMBL" id="OGC38705.1"/>
    </source>
</evidence>
<name>A0A1F4U154_UNCKA</name>
<organism evidence="8 9">
    <name type="scientific">candidate division WWE3 bacterium RBG_13_37_7</name>
    <dbReference type="NCBI Taxonomy" id="1802609"/>
    <lineage>
        <taxon>Bacteria</taxon>
        <taxon>Katanobacteria</taxon>
    </lineage>
</organism>
<dbReference type="InterPro" id="IPR000620">
    <property type="entry name" value="EamA_dom"/>
</dbReference>
<feature type="transmembrane region" description="Helical" evidence="6">
    <location>
        <begin position="152"/>
        <end position="171"/>
    </location>
</feature>